<reference evidence="9 10" key="1">
    <citation type="journal article" date="2019" name="Environ. Microbiol.">
        <title>Species interactions and distinct microbial communities in high Arctic permafrost affected cryosols are associated with the CH4 and CO2 gas fluxes.</title>
        <authorList>
            <person name="Altshuler I."/>
            <person name="Hamel J."/>
            <person name="Turney S."/>
            <person name="Magnuson E."/>
            <person name="Levesque R."/>
            <person name="Greer C."/>
            <person name="Whyte L.G."/>
        </authorList>
    </citation>
    <scope>NUCLEOTIDE SEQUENCE [LARGE SCALE GENOMIC DNA]</scope>
    <source>
        <strain evidence="9 10">S06.C</strain>
    </source>
</reference>
<protein>
    <submittedName>
        <fullName evidence="9">Prepilin-type N-terminal cleavage/methylation domain-containing protein</fullName>
    </submittedName>
</protein>
<dbReference type="RefSeq" id="WP_140840167.1">
    <property type="nucleotide sequence ID" value="NZ_RCZI01000002.1"/>
</dbReference>
<evidence type="ECO:0000256" key="1">
    <source>
        <dbReference type="ARBA" id="ARBA00004377"/>
    </source>
</evidence>
<gene>
    <name evidence="9" type="ORF">EAH82_07075</name>
</gene>
<dbReference type="InterPro" id="IPR051621">
    <property type="entry name" value="T2SS_protein_J"/>
</dbReference>
<dbReference type="Proteomes" id="UP000319212">
    <property type="component" value="Unassembled WGS sequence"/>
</dbReference>
<dbReference type="PANTHER" id="PTHR39583:SF2">
    <property type="entry name" value="TYPE II SECRETION SYSTEM PROTEIN J"/>
    <property type="match status" value="1"/>
</dbReference>
<dbReference type="EMBL" id="RCZI01000002">
    <property type="protein sequence ID" value="TPG28560.1"/>
    <property type="molecule type" value="Genomic_DNA"/>
</dbReference>
<evidence type="ECO:0000256" key="6">
    <source>
        <dbReference type="ARBA" id="ARBA00022989"/>
    </source>
</evidence>
<comment type="subcellular location">
    <subcellularLocation>
        <location evidence="1">Cell inner membrane</location>
        <topology evidence="1">Single-pass membrane protein</topology>
    </subcellularLocation>
</comment>
<accession>A0A502DWM1</accession>
<proteinExistence type="predicted"/>
<dbReference type="NCBIfam" id="TIGR02532">
    <property type="entry name" value="IV_pilin_GFxxxE"/>
    <property type="match status" value="1"/>
</dbReference>
<dbReference type="SUPFAM" id="SSF54523">
    <property type="entry name" value="Pili subunits"/>
    <property type="match status" value="1"/>
</dbReference>
<evidence type="ECO:0000256" key="4">
    <source>
        <dbReference type="ARBA" id="ARBA00022519"/>
    </source>
</evidence>
<dbReference type="GO" id="GO:0015628">
    <property type="term" value="P:protein secretion by the type II secretion system"/>
    <property type="evidence" value="ECO:0007669"/>
    <property type="project" value="TreeGrafter"/>
</dbReference>
<evidence type="ECO:0000256" key="8">
    <source>
        <dbReference type="SAM" id="Phobius"/>
    </source>
</evidence>
<keyword evidence="7 8" id="KW-0472">Membrane</keyword>
<feature type="transmembrane region" description="Helical" evidence="8">
    <location>
        <begin position="21"/>
        <end position="39"/>
    </location>
</feature>
<dbReference type="Pfam" id="PF07963">
    <property type="entry name" value="N_methyl"/>
    <property type="match status" value="1"/>
</dbReference>
<dbReference type="PROSITE" id="PS00409">
    <property type="entry name" value="PROKAR_NTER_METHYL"/>
    <property type="match status" value="1"/>
</dbReference>
<organism evidence="9 10">
    <name type="scientific">Variovorax guangxiensis</name>
    <dbReference type="NCBI Taxonomy" id="1775474"/>
    <lineage>
        <taxon>Bacteria</taxon>
        <taxon>Pseudomonadati</taxon>
        <taxon>Pseudomonadota</taxon>
        <taxon>Betaproteobacteria</taxon>
        <taxon>Burkholderiales</taxon>
        <taxon>Comamonadaceae</taxon>
        <taxon>Variovorax</taxon>
    </lineage>
</organism>
<dbReference type="Gene3D" id="3.30.700.10">
    <property type="entry name" value="Glycoprotein, Type 4 Pilin"/>
    <property type="match status" value="1"/>
</dbReference>
<dbReference type="PANTHER" id="PTHR39583">
    <property type="entry name" value="TYPE II SECRETION SYSTEM PROTEIN J-RELATED"/>
    <property type="match status" value="1"/>
</dbReference>
<keyword evidence="6 8" id="KW-1133">Transmembrane helix</keyword>
<evidence type="ECO:0000256" key="2">
    <source>
        <dbReference type="ARBA" id="ARBA00022475"/>
    </source>
</evidence>
<evidence type="ECO:0000256" key="3">
    <source>
        <dbReference type="ARBA" id="ARBA00022481"/>
    </source>
</evidence>
<evidence type="ECO:0000256" key="5">
    <source>
        <dbReference type="ARBA" id="ARBA00022692"/>
    </source>
</evidence>
<keyword evidence="2" id="KW-1003">Cell membrane</keyword>
<dbReference type="GO" id="GO:0005886">
    <property type="term" value="C:plasma membrane"/>
    <property type="evidence" value="ECO:0007669"/>
    <property type="project" value="UniProtKB-SubCell"/>
</dbReference>
<dbReference type="AlphaFoldDB" id="A0A502DWM1"/>
<sequence>MARLHIRRRPRSPRGFTLIELMVAIAAMALLALMSWRGIDGMTRAQAQTQVRGDAVLTLQTTLSQWATDLDATVTITQLQPIDWDGRVLRLTRRSADSGQPALHVVAWAMRTDAASGTQWRRWQSPPIISRAEWQQAWERAAAWAQDGGSATGGAELALMPLAGWQLAYFRNGAWTEAVNSEAMANAIPEGIRLVLQLPPGLALAGTLTRDWVRPTAATPKT</sequence>
<evidence type="ECO:0000256" key="7">
    <source>
        <dbReference type="ARBA" id="ARBA00023136"/>
    </source>
</evidence>
<evidence type="ECO:0000313" key="10">
    <source>
        <dbReference type="Proteomes" id="UP000319212"/>
    </source>
</evidence>
<name>A0A502DWM1_9BURK</name>
<keyword evidence="3" id="KW-0488">Methylation</keyword>
<comment type="caution">
    <text evidence="9">The sequence shown here is derived from an EMBL/GenBank/DDBJ whole genome shotgun (WGS) entry which is preliminary data.</text>
</comment>
<keyword evidence="5 8" id="KW-0812">Transmembrane</keyword>
<keyword evidence="4" id="KW-0997">Cell inner membrane</keyword>
<dbReference type="InterPro" id="IPR012902">
    <property type="entry name" value="N_methyl_site"/>
</dbReference>
<dbReference type="OrthoDB" id="9151668at2"/>
<dbReference type="InterPro" id="IPR045584">
    <property type="entry name" value="Pilin-like"/>
</dbReference>
<evidence type="ECO:0000313" key="9">
    <source>
        <dbReference type="EMBL" id="TPG28560.1"/>
    </source>
</evidence>